<dbReference type="EMBL" id="JBBCAQ010000003">
    <property type="protein sequence ID" value="KAK7604642.1"/>
    <property type="molecule type" value="Genomic_DNA"/>
</dbReference>
<organism evidence="3 4">
    <name type="scientific">Parthenolecanium corni</name>
    <dbReference type="NCBI Taxonomy" id="536013"/>
    <lineage>
        <taxon>Eukaryota</taxon>
        <taxon>Metazoa</taxon>
        <taxon>Ecdysozoa</taxon>
        <taxon>Arthropoda</taxon>
        <taxon>Hexapoda</taxon>
        <taxon>Insecta</taxon>
        <taxon>Pterygota</taxon>
        <taxon>Neoptera</taxon>
        <taxon>Paraneoptera</taxon>
        <taxon>Hemiptera</taxon>
        <taxon>Sternorrhyncha</taxon>
        <taxon>Coccoidea</taxon>
        <taxon>Coccidae</taxon>
        <taxon>Parthenolecanium</taxon>
    </lineage>
</organism>
<protein>
    <recommendedName>
        <fullName evidence="2">F-box domain-containing protein</fullName>
    </recommendedName>
</protein>
<reference evidence="3 4" key="1">
    <citation type="submission" date="2024-03" db="EMBL/GenBank/DDBJ databases">
        <title>Adaptation during the transition from Ophiocordyceps entomopathogen to insect associate is accompanied by gene loss and intensified selection.</title>
        <authorList>
            <person name="Ward C.M."/>
            <person name="Onetto C.A."/>
            <person name="Borneman A.R."/>
        </authorList>
    </citation>
    <scope>NUCLEOTIDE SEQUENCE [LARGE SCALE GENOMIC DNA]</scope>
    <source>
        <strain evidence="3">AWRI1</strain>
        <tissue evidence="3">Single Adult Female</tissue>
    </source>
</reference>
<name>A0AAN9TTJ9_9HEMI</name>
<dbReference type="InterPro" id="IPR032675">
    <property type="entry name" value="LRR_dom_sf"/>
</dbReference>
<feature type="domain" description="F-box" evidence="2">
    <location>
        <begin position="100"/>
        <end position="135"/>
    </location>
</feature>
<dbReference type="Gene3D" id="3.80.10.10">
    <property type="entry name" value="Ribonuclease Inhibitor"/>
    <property type="match status" value="1"/>
</dbReference>
<evidence type="ECO:0000259" key="2">
    <source>
        <dbReference type="PROSITE" id="PS50181"/>
    </source>
</evidence>
<evidence type="ECO:0000256" key="1">
    <source>
        <dbReference type="SAM" id="MobiDB-lite"/>
    </source>
</evidence>
<dbReference type="Proteomes" id="UP001367676">
    <property type="component" value="Unassembled WGS sequence"/>
</dbReference>
<dbReference type="SUPFAM" id="SSF52047">
    <property type="entry name" value="RNI-like"/>
    <property type="match status" value="1"/>
</dbReference>
<dbReference type="Pfam" id="PF12937">
    <property type="entry name" value="F-box-like"/>
    <property type="match status" value="1"/>
</dbReference>
<evidence type="ECO:0000313" key="3">
    <source>
        <dbReference type="EMBL" id="KAK7604642.1"/>
    </source>
</evidence>
<dbReference type="InterPro" id="IPR036047">
    <property type="entry name" value="F-box-like_dom_sf"/>
</dbReference>
<dbReference type="AlphaFoldDB" id="A0AAN9TTJ9"/>
<dbReference type="SMART" id="SM00256">
    <property type="entry name" value="FBOX"/>
    <property type="match status" value="1"/>
</dbReference>
<dbReference type="PROSITE" id="PS50181">
    <property type="entry name" value="FBOX"/>
    <property type="match status" value="1"/>
</dbReference>
<proteinExistence type="predicted"/>
<gene>
    <name evidence="3" type="ORF">V9T40_005828</name>
</gene>
<dbReference type="SUPFAM" id="SSF81383">
    <property type="entry name" value="F-box domain"/>
    <property type="match status" value="1"/>
</dbReference>
<keyword evidence="4" id="KW-1185">Reference proteome</keyword>
<accession>A0AAN9TTJ9</accession>
<feature type="region of interest" description="Disordered" evidence="1">
    <location>
        <begin position="44"/>
        <end position="66"/>
    </location>
</feature>
<comment type="caution">
    <text evidence="3">The sequence shown here is derived from an EMBL/GenBank/DDBJ whole genome shotgun (WGS) entry which is preliminary data.</text>
</comment>
<evidence type="ECO:0000313" key="4">
    <source>
        <dbReference type="Proteomes" id="UP001367676"/>
    </source>
</evidence>
<sequence length="535" mass="63002">MSISLDRVTTRSQSRAIEEVNTRRFWGSLPRRCLPYVSLDRIDPTESKPKPAVKRKYPAGSVNEGNVKRRKTKNNENEALIPYVSAERCDTCNRREKDSRHDISKLPIEILSQIFRILPCRDRNSVKSVCRHWYNACNTVSITSSQKMTCPKAKKLQSFMKTVEQSRLKLLNVEFRCITFESCRKTFWARIGARIRSLQFVDCELNSELMTCMGKHCSKLQHLSWEYRNPCDQNSFFPLNACHLYPKLISKTPFLSMLTSLYIHMWNVPNVVNMSEDRFLMAVLSKYPNLRSLHVKLLPGHTGSVLLPFHETLFKQLLNSRLETLTFIRGRLYLEGDIPYIDHLPTNYTLRELTFSVWKCDSKIQSYFVQKFQGLKHLEFCDIYGNEVLQDIWRYQTGLSSIILNWLQCSDHGFSGEVNEQSDELDEWDRFARTPSEPGYCFTLKFLKHLSNFTNLEELHVHYDKPVPYYPWIKALRNLKKLRDVFIEENYISVDMAVFEVAEPESGVRFWWRLAKHIWMKIETSGRKMRHLDEN</sequence>
<dbReference type="InterPro" id="IPR001810">
    <property type="entry name" value="F-box_dom"/>
</dbReference>
<dbReference type="Gene3D" id="1.20.1280.50">
    <property type="match status" value="1"/>
</dbReference>